<dbReference type="EMBL" id="BBXV01000066">
    <property type="protein sequence ID" value="GAQ19759.1"/>
    <property type="molecule type" value="Genomic_DNA"/>
</dbReference>
<evidence type="ECO:0000313" key="8">
    <source>
        <dbReference type="EMBL" id="GAQ19759.1"/>
    </source>
</evidence>
<dbReference type="InterPro" id="IPR013525">
    <property type="entry name" value="ABC2_TM"/>
</dbReference>
<dbReference type="GO" id="GO:0005886">
    <property type="term" value="C:plasma membrane"/>
    <property type="evidence" value="ECO:0007669"/>
    <property type="project" value="UniProtKB-SubCell"/>
</dbReference>
<accession>A0A0U9HB26</accession>
<keyword evidence="5 6" id="KW-0472">Membrane</keyword>
<feature type="transmembrane region" description="Helical" evidence="6">
    <location>
        <begin position="339"/>
        <end position="356"/>
    </location>
</feature>
<dbReference type="OrthoDB" id="9768837at2"/>
<evidence type="ECO:0000256" key="2">
    <source>
        <dbReference type="ARBA" id="ARBA00022475"/>
    </source>
</evidence>
<protein>
    <submittedName>
        <fullName evidence="8">ABC-2 family transporter protein</fullName>
    </submittedName>
</protein>
<dbReference type="AlphaFoldDB" id="A0A0U9HB26"/>
<feature type="transmembrane region" description="Helical" evidence="6">
    <location>
        <begin position="228"/>
        <end position="254"/>
    </location>
</feature>
<feature type="transmembrane region" description="Helical" evidence="6">
    <location>
        <begin position="368"/>
        <end position="390"/>
    </location>
</feature>
<reference evidence="8 9" key="2">
    <citation type="journal article" date="2016" name="Genome Announc.">
        <title>Draft Genome Sequence of Oceanobacillus picturae Heshi-B3, Isolated from Fermented Rice Bran in a Traditional Japanese Seafood Dish.</title>
        <authorList>
            <person name="Akuzawa S."/>
            <person name="Nagaoka J."/>
            <person name="Kanekatsu M."/>
            <person name="Kanesaki Y."/>
            <person name="Suzuki T."/>
        </authorList>
    </citation>
    <scope>NUCLEOTIDE SEQUENCE [LARGE SCALE GENOMIC DNA]</scope>
    <source>
        <strain evidence="8 9">Heshi-B3</strain>
    </source>
</reference>
<evidence type="ECO:0000256" key="3">
    <source>
        <dbReference type="ARBA" id="ARBA00022692"/>
    </source>
</evidence>
<dbReference type="InterPro" id="IPR051449">
    <property type="entry name" value="ABC-2_transporter_component"/>
</dbReference>
<keyword evidence="4 6" id="KW-1133">Transmembrane helix</keyword>
<dbReference type="RefSeq" id="WP_058951297.1">
    <property type="nucleotide sequence ID" value="NZ_BBXV01000066.1"/>
</dbReference>
<keyword evidence="3 6" id="KW-0812">Transmembrane</keyword>
<feature type="transmembrane region" description="Helical" evidence="6">
    <location>
        <begin position="183"/>
        <end position="207"/>
    </location>
</feature>
<evidence type="ECO:0000256" key="6">
    <source>
        <dbReference type="SAM" id="Phobius"/>
    </source>
</evidence>
<feature type="domain" description="ABC-2 type transporter transmembrane" evidence="7">
    <location>
        <begin position="19"/>
        <end position="387"/>
    </location>
</feature>
<feature type="transmembrane region" description="Helical" evidence="6">
    <location>
        <begin position="313"/>
        <end position="333"/>
    </location>
</feature>
<sequence length="416" mass="45805">MSKFWIILSHTYMSRIKTKSFLISTVVTLLFIVAATNFQTIIDAFSDGENDQFAIIDESGELYEPLQQGIQAANEEIDVFLFDGSEEAAKDAVQEEEYQALIVLSLNENELPEANYYANNISDSSNQNFIQQQMQQIKVAYATQQQGVDQSTLAEISAPVTFNTVALDTSAKTDEELSQARGIVYVMLFLLYMAVITYGNMIATDVATEKSSRVMEILVSSASPVTHMFAKIIGIALLGLTQVVLFLGVGYAMIQANQDNMNGGFFSVFGLGDVSISVYIYAIVFFVLGYLLYATLAAMLGSLVSRIEDVHQLIMPMIFLIMIAFFIAIFGLNAPESELIKITSFIPFFSPMIMFLRVGMLDIPIWEVALSIGILVGTIALLAIIGARVYKGGVLMYGKSSSLKDFKKALALSKKE</sequence>
<evidence type="ECO:0000256" key="1">
    <source>
        <dbReference type="ARBA" id="ARBA00004651"/>
    </source>
</evidence>
<evidence type="ECO:0000256" key="4">
    <source>
        <dbReference type="ARBA" id="ARBA00022989"/>
    </source>
</evidence>
<gene>
    <name evidence="8" type="ORF">OPHB3_3743</name>
</gene>
<evidence type="ECO:0000256" key="5">
    <source>
        <dbReference type="ARBA" id="ARBA00023136"/>
    </source>
</evidence>
<dbReference type="Pfam" id="PF12698">
    <property type="entry name" value="ABC2_membrane_3"/>
    <property type="match status" value="1"/>
</dbReference>
<name>A0A0U9HB26_9BACI</name>
<feature type="transmembrane region" description="Helical" evidence="6">
    <location>
        <begin position="21"/>
        <end position="42"/>
    </location>
</feature>
<evidence type="ECO:0000313" key="9">
    <source>
        <dbReference type="Proteomes" id="UP000052946"/>
    </source>
</evidence>
<feature type="transmembrane region" description="Helical" evidence="6">
    <location>
        <begin position="274"/>
        <end position="301"/>
    </location>
</feature>
<dbReference type="Proteomes" id="UP000052946">
    <property type="component" value="Unassembled WGS sequence"/>
</dbReference>
<reference evidence="9" key="1">
    <citation type="submission" date="2015-07" db="EMBL/GenBank/DDBJ databases">
        <title>Draft Genome Sequence of Oceanobacillus picturae Heshi-B3 that Was Isolated from Fermented Rice Bran with Aging Salted Mackerel, Which Was Named Heshiko as Traditional Fermented Seafood in Japan.</title>
        <authorList>
            <person name="Akuzawa S."/>
            <person name="Nakagawa J."/>
            <person name="Kanekatsu T."/>
            <person name="Kanesaki Y."/>
            <person name="Suzuki T."/>
        </authorList>
    </citation>
    <scope>NUCLEOTIDE SEQUENCE [LARGE SCALE GENOMIC DNA]</scope>
    <source>
        <strain evidence="9">Heshi-B3</strain>
    </source>
</reference>
<keyword evidence="2" id="KW-1003">Cell membrane</keyword>
<organism evidence="8 9">
    <name type="scientific">Oceanobacillus picturae</name>
    <dbReference type="NCBI Taxonomy" id="171693"/>
    <lineage>
        <taxon>Bacteria</taxon>
        <taxon>Bacillati</taxon>
        <taxon>Bacillota</taxon>
        <taxon>Bacilli</taxon>
        <taxon>Bacillales</taxon>
        <taxon>Bacillaceae</taxon>
        <taxon>Oceanobacillus</taxon>
    </lineage>
</organism>
<evidence type="ECO:0000259" key="7">
    <source>
        <dbReference type="Pfam" id="PF12698"/>
    </source>
</evidence>
<dbReference type="PANTHER" id="PTHR30294:SF29">
    <property type="entry name" value="MULTIDRUG ABC TRANSPORTER PERMEASE YBHS-RELATED"/>
    <property type="match status" value="1"/>
</dbReference>
<comment type="caution">
    <text evidence="8">The sequence shown here is derived from an EMBL/GenBank/DDBJ whole genome shotgun (WGS) entry which is preliminary data.</text>
</comment>
<dbReference type="GO" id="GO:0140359">
    <property type="term" value="F:ABC-type transporter activity"/>
    <property type="evidence" value="ECO:0007669"/>
    <property type="project" value="InterPro"/>
</dbReference>
<dbReference type="PANTHER" id="PTHR30294">
    <property type="entry name" value="MEMBRANE COMPONENT OF ABC TRANSPORTER YHHJ-RELATED"/>
    <property type="match status" value="1"/>
</dbReference>
<comment type="subcellular location">
    <subcellularLocation>
        <location evidence="1">Cell membrane</location>
        <topology evidence="1">Multi-pass membrane protein</topology>
    </subcellularLocation>
</comment>
<proteinExistence type="predicted"/>